<feature type="compositionally biased region" description="Basic and acidic residues" evidence="1">
    <location>
        <begin position="449"/>
        <end position="460"/>
    </location>
</feature>
<feature type="compositionally biased region" description="Low complexity" evidence="1">
    <location>
        <begin position="32"/>
        <end position="56"/>
    </location>
</feature>
<accession>A0A7S2P5V2</accession>
<sequence>MTVSEPERDYERNSETYSEAENERDDKRRRAQAAQIFDSASNKSDAKYSSKSSASSTVKQVISTRLKDRDDVVDSQGVFDSDSSSASPSHNTSTASFRGRRNRHIDTTSSDSSVDVEGSRPKRQSEKISGGSGERERSRRSVNKKREGRSPTESETRQGSPIEKKRRAETSGTNGDVISEKSIPKKNRAKPPKDGEISLFSRAPPGVENRKVDNTLQRQTPPSRSLSPHVASLPRTKDLHEIVTSDSKRMGRAARISDTSDSKRMDRAARMYDPPRPPKMTEAEIKRTEVRAMRKLDFTVTDILRPLKPNGPPTASILSITEEATKSKGIIDWDTSFADPIEFLDTEDAQSMTQKKQIPLFPEDFPDGKSTYDLHWWGVMGPPQHLLTPGRKTEAEDKKSSIKARSSPQRRSDDTRSDERRNKLRVEDKNGWPHRNHSVQPPPHGLPRGFDRRRDEDWHRSGPGPQPSYPPFPPGFDRFDNGPPPEFNERNGPPRYGGYPDERVRALPPSDRGRRR</sequence>
<feature type="compositionally biased region" description="Basic and acidic residues" evidence="1">
    <location>
        <begin position="117"/>
        <end position="126"/>
    </location>
</feature>
<reference evidence="2" key="1">
    <citation type="submission" date="2021-01" db="EMBL/GenBank/DDBJ databases">
        <authorList>
            <person name="Corre E."/>
            <person name="Pelletier E."/>
            <person name="Niang G."/>
            <person name="Scheremetjew M."/>
            <person name="Finn R."/>
            <person name="Kale V."/>
            <person name="Holt S."/>
            <person name="Cochrane G."/>
            <person name="Meng A."/>
            <person name="Brown T."/>
            <person name="Cohen L."/>
        </authorList>
    </citation>
    <scope>NUCLEOTIDE SEQUENCE</scope>
    <source>
        <strain evidence="2">B650</strain>
    </source>
</reference>
<dbReference type="AlphaFoldDB" id="A0A7S2P5V2"/>
<dbReference type="EMBL" id="HBGY01015088">
    <property type="protein sequence ID" value="CAD9579174.1"/>
    <property type="molecule type" value="Transcribed_RNA"/>
</dbReference>
<feature type="compositionally biased region" description="Basic and acidic residues" evidence="1">
    <location>
        <begin position="133"/>
        <end position="169"/>
    </location>
</feature>
<evidence type="ECO:0000256" key="1">
    <source>
        <dbReference type="SAM" id="MobiDB-lite"/>
    </source>
</evidence>
<feature type="compositionally biased region" description="Low complexity" evidence="1">
    <location>
        <begin position="74"/>
        <end position="93"/>
    </location>
</feature>
<feature type="compositionally biased region" description="Basic and acidic residues" evidence="1">
    <location>
        <begin position="391"/>
        <end position="400"/>
    </location>
</feature>
<feature type="compositionally biased region" description="Basic and acidic residues" evidence="1">
    <location>
        <begin position="410"/>
        <end position="431"/>
    </location>
</feature>
<feature type="compositionally biased region" description="Pro residues" evidence="1">
    <location>
        <begin position="464"/>
        <end position="474"/>
    </location>
</feature>
<feature type="compositionally biased region" description="Basic and acidic residues" evidence="1">
    <location>
        <begin position="1"/>
        <end position="14"/>
    </location>
</feature>
<name>A0A7S2P5V2_9STRA</name>
<feature type="region of interest" description="Disordered" evidence="1">
    <location>
        <begin position="1"/>
        <end position="283"/>
    </location>
</feature>
<feature type="region of interest" description="Disordered" evidence="1">
    <location>
        <begin position="383"/>
        <end position="516"/>
    </location>
</feature>
<feature type="compositionally biased region" description="Basic and acidic residues" evidence="1">
    <location>
        <begin position="258"/>
        <end position="270"/>
    </location>
</feature>
<gene>
    <name evidence="2" type="ORF">LDAN0321_LOCUS9788</name>
</gene>
<feature type="compositionally biased region" description="Polar residues" evidence="1">
    <location>
        <begin position="214"/>
        <end position="226"/>
    </location>
</feature>
<proteinExistence type="predicted"/>
<feature type="compositionally biased region" description="Basic and acidic residues" evidence="1">
    <location>
        <begin position="235"/>
        <end position="249"/>
    </location>
</feature>
<protein>
    <submittedName>
        <fullName evidence="2">Uncharacterized protein</fullName>
    </submittedName>
</protein>
<evidence type="ECO:0000313" key="2">
    <source>
        <dbReference type="EMBL" id="CAD9579174.1"/>
    </source>
</evidence>
<feature type="compositionally biased region" description="Low complexity" evidence="1">
    <location>
        <begin position="107"/>
        <end position="116"/>
    </location>
</feature>
<organism evidence="2">
    <name type="scientific">Leptocylindrus danicus</name>
    <dbReference type="NCBI Taxonomy" id="163516"/>
    <lineage>
        <taxon>Eukaryota</taxon>
        <taxon>Sar</taxon>
        <taxon>Stramenopiles</taxon>
        <taxon>Ochrophyta</taxon>
        <taxon>Bacillariophyta</taxon>
        <taxon>Coscinodiscophyceae</taxon>
        <taxon>Chaetocerotophycidae</taxon>
        <taxon>Leptocylindrales</taxon>
        <taxon>Leptocylindraceae</taxon>
        <taxon>Leptocylindrus</taxon>
    </lineage>
</organism>